<protein>
    <submittedName>
        <fullName evidence="1">Tail fiber-like protein</fullName>
    </submittedName>
</protein>
<evidence type="ECO:0000313" key="1">
    <source>
        <dbReference type="EMBL" id="AIX29768.1"/>
    </source>
</evidence>
<dbReference type="EMBL" id="KJ019094">
    <property type="protein sequence ID" value="AIX29768.1"/>
    <property type="molecule type" value="Genomic_DNA"/>
</dbReference>
<reference evidence="1 2" key="1">
    <citation type="submission" date="2013-12" db="EMBL/GenBank/DDBJ databases">
        <title>Ecological redundancy of diverse viral populations within a natural community.</title>
        <authorList>
            <person name="Gregory A.C."/>
            <person name="LaButti K."/>
            <person name="Copeland A."/>
            <person name="Woyke T."/>
            <person name="Sullivan M.B."/>
        </authorList>
    </citation>
    <scope>NUCLEOTIDE SEQUENCE [LARGE SCALE GENOMIC DNA]</scope>
    <source>
        <strain evidence="1">Syn7803US33</strain>
    </source>
</reference>
<organism evidence="1 2">
    <name type="scientific">Synechococcus phage ACG-2014e</name>
    <dbReference type="NCBI Taxonomy" id="1493510"/>
    <lineage>
        <taxon>Viruses</taxon>
        <taxon>Duplodnaviria</taxon>
        <taxon>Heunggongvirae</taxon>
        <taxon>Uroviricota</taxon>
        <taxon>Caudoviricetes</taxon>
        <taxon>Pantevenvirales</taxon>
        <taxon>Kyanoviridae</taxon>
        <taxon>Chalconvirus</taxon>
        <taxon>Chalconvirus acg2014e</taxon>
    </lineage>
</organism>
<gene>
    <name evidence="1" type="ORF">Syn7803US33_87</name>
</gene>
<name>A0A0E3HN99_9CAUD</name>
<proteinExistence type="predicted"/>
<evidence type="ECO:0000313" key="2">
    <source>
        <dbReference type="Proteomes" id="UP000185284"/>
    </source>
</evidence>
<sequence length="3114" mass="329972">MSFHINSDKEKIRGVNPKLIGDNEATIRVGTGANEQEIMRLQKDPVSGLPRVGINRTGQRVNNIDIDQGGTGYNQVPIIEIDPPPTGGVQARASASIFNGRVTSVSVNEPGSGYTSVPGVAFIGGNGQGASATAFLDTVEFELDINGAIRTSTSIISDTARILNLDIENFITPDLNLRAPNLKTYMNGTGTPWASNVIVQKGQYRYAVSNVYQALNTGTTGILTPEHKDGVVTNGTVDFKHIGFRVSNPTDFDYLETGEAGAFPRSITPLLGDRSDKIATTEYVLNLATNDVGGRIYVSQQIGSDLNDGRSAVNPVRTIKKAAQEAWKTPGVKETLIVSGGNYVEDNPISLPPDCSVVGDNLRLVIIRPGNVGKHIFKFGDKNYVTGVTYRDKVDSNGDATGTWDFAMVFDDKQRIIIDNEVNGDFGVEFPVGHQVFGPDRFRISFQNNTGLALLQSGVQLLGLNTGARADSSGVSFNSTTGSNAFVAGTIDVTLTSGSFIEGDQYSYITSAAVGGALSQTISGTSGENTLRFTTDPSTDLPVSDVVFLDDTDNSSFTSGFYQVSVVNNGNAPTYWDVTFVPILGAIGWDSTLSDSTITVSSATPTTNTIDSTNLKSIRAEGEVVSYDEDIISTLPITRLDFSLQGDPSIATGGFQSDIYGDAEDIGGVVVYTSALVGRTNFHEFKEGQEIVLENLPTSGPDLSFLNGKQRIYKVLEDADGRCRRFVIPKKIPSLTTANFSPSEFAVVKSYSKSVTLSLLNSPNKFALATPTERRYQDACQLIRNNRDYIAEEVVGIINDQFKSDYYSVYNLDAVNNTFDIYLGPLDHANTYVSGGTVAFGGNSYAISDFVYDTLVTGVATITTTAAGISALSEDDTVQLADILISCTAGQKIYPSYSSPTNVNNGSNGDEQCKQDVIHFLNALVRDLEFGSNHNIIEAASKYIVNGKITYIEDEIIQNVRAIEYARELAIYAMCNWRIKNRTVSDPLYTTKYATSVRYTDPTIVNTTAGTPACDDVRSAIDTLAYLWADVITNDASGTYLDAAYLIAKNADLIADQALIDTEVAYPTLGLSNIRQRKCLRDIRLVIEGLVRDLVLGGNHGIVSAAESYFSGTVLSGIPEAQLDETRYAFQQVKDLAIAAMRNWSDGDVVPTSPTGSTYAPTTGILTVTFPNLAIIPSLQDRVAFAEGAITYSCAANGGGNDASPYRTDLNFGQSFALTNVSSSGGNTTITANVGVAGSNADVHTFVSALTGGTKIIYAPFATTSLIPKFEDWSILEDSANPSCAAIASAITTALTTFDSILEYASDPVNGAAPGSITQTFGTLYETNSLLTYPTSFINDFSNKRMAVRGVYDDYPIIEASPYTQNASVISFRGGGGAEIDGDKVKQPNCPFPGLEPDGTASFPNQGKSMVAAAFTIVSFGGTGYKVINDGYTQLVSVFVIFCQDGVLCETGGYASITNSATNFGTFALRGTGFRKDAYEFDAGVVNVVSQTPTGRTILTVGNIGREPLEHYIVKIDGYRNADPDKEFFIESVSGVTVGPPFTAILTIDDGIGNGLTLIRESDGATVSGLTALQQALTPSNAANAAIKLHRPSIVNSSSHTWEFAGSGTNYLALPENGGTKVEANEQVSENYGRVYVSGTDELGDFKVGTFARIENRTGNITFTGTVTISEVEFLKLKGGDVVVTGFDNSNTLGGANATDSKLPTQKAVKDYITNSLGPYINKPYSTNAVPRALVELTDSGKISLDQIPALRPFSIFTVVNEAERLSIEGALAGDIAIQDNSDVVDGSPQSFILNNDLSSLFLGFAVDPSLVFNIGEVFVGTPSTGRIQSTEYREGVLHKINITNGGSGYTVPPTVSITGGNPSAGAVPATATCTIANGEVVTVTITENAGFVGGFGYTTQPSIDIPAPPGAGTQATADGFIESRLYGNIVNAIKILDTDTFTDNDSPTNTINILRVVNTSSNIVSNWVSLSSEAVGVGSLTGPGVISTTLLGSEAANSFTFLRGDQRYAKTVQSLKGAETRYFARLFAQASLGSNSFIFQGLSGVLKGNTISDNVAGVVADTTVNGVTVVAGLTTVSFNNPIDANIPAGTVIEFGRGASPLVFDSTNTGGEFIDSVVIANPGTGFTDGQYFDVALDAPAGINGNDLRVNIIVGEDGRSGEVTTVTVTNAGNGFTQDFQITPNPSVIGSGSNLVLLAKVATTQKQFANISLDIQRVSDLTISQDLFGTIGVSRYKKSQFNIGTEGNGSVSIKMGPDSGLDADLLDGQQGSYYLNGAFFVDSSINPDKLASGTYGIDISGRSTNTLRVDTGISNPNANPSPSESIQGLTLQTLFNSSNGLLSAYPSVDTGNQNSAKHLVMTLRNGETGGDATYGGVRQLAFANDDRIYFRGSGDGVSNYNSWFEVWTSGNQGVSSGMDSDKLDNKEGVWYQDGWNIKENTIFETRLPTWRSSTKFRDKIEVASYGGTDTFYRIFVRQNLDTSAGGDFETTKTIDLYNVNKLSVGDFTITATDRNIDLNDSSNTYTMLTGRLSSGGNIEAAIYLGYAGDEREFEQYEIFDDNTVQYAELGNNSGTGYLRLGRYDGISATDPYVYFNSSQAQAVDNNGDPTYNSAIIATGGTATEGSGSIEIKVLNENELTVNSNIIWNAGNVAFNSSNVVSTASLKSAVMRDTSGNFTAGTITAGIIGAASLNVLKTGDTMTGGLTITGNNNLAIQGTGALNVGGNATLGADLTVDSGTLYVNSTNNRVLIGQTTESNPVKFNVYTASGDTEFATGSALSSQTTLYQSSVFNQVDTGESGIVLQHGASAAAQWGITTHRTGANVGELIIRTRTATATSATRLTISNGGSILPGADSDQDLGSDTVRWQNIYSDITHALNSVRIAKGVSNQEADIQFLGGGTGNGGGRGFRIGNNIGGGADVFEIYSSETNGADDWKSLATPDPLPPALAIQGTNNRVGINTNSFSGTDTTVTPNENRDYILNINGNMNIDGQLFQDNAEFVTSRWTKSTNDSGANIYRNSKVGIGDVASPAYQLHVKGGLNIEGSTYSSGQNQDVLWANGQAQWVDSYGIIKIQRTNINEDVTIPANVVSSSIGDIEIASGKTVTIASGGEWYIMD</sequence>
<accession>A0A0E3HN99</accession>
<dbReference type="Proteomes" id="UP000185284">
    <property type="component" value="Segment"/>
</dbReference>